<dbReference type="PANTHER" id="PTHR46383:SF1">
    <property type="entry name" value="ASPARTATE AMINOTRANSFERASE"/>
    <property type="match status" value="1"/>
</dbReference>
<evidence type="ECO:0000256" key="2">
    <source>
        <dbReference type="ARBA" id="ARBA00007441"/>
    </source>
</evidence>
<dbReference type="CDD" id="cd00609">
    <property type="entry name" value="AAT_like"/>
    <property type="match status" value="1"/>
</dbReference>
<comment type="similarity">
    <text evidence="2 6">Belongs to the class-I pyridoxal-phosphate-dependent aminotransferase family.</text>
</comment>
<organism evidence="9 10">
    <name type="scientific">Polaromonas jejuensis</name>
    <dbReference type="NCBI Taxonomy" id="457502"/>
    <lineage>
        <taxon>Bacteria</taxon>
        <taxon>Pseudomonadati</taxon>
        <taxon>Pseudomonadota</taxon>
        <taxon>Betaproteobacteria</taxon>
        <taxon>Burkholderiales</taxon>
        <taxon>Comamonadaceae</taxon>
        <taxon>Polaromonas</taxon>
    </lineage>
</organism>
<dbReference type="Gene3D" id="3.90.1150.10">
    <property type="entry name" value="Aspartate Aminotransferase, domain 1"/>
    <property type="match status" value="1"/>
</dbReference>
<feature type="region of interest" description="Disordered" evidence="7">
    <location>
        <begin position="1"/>
        <end position="21"/>
    </location>
</feature>
<dbReference type="Gene3D" id="3.40.640.10">
    <property type="entry name" value="Type I PLP-dependent aspartate aminotransferase-like (Major domain)"/>
    <property type="match status" value="1"/>
</dbReference>
<comment type="cofactor">
    <cofactor evidence="1 6">
        <name>pyridoxal 5'-phosphate</name>
        <dbReference type="ChEBI" id="CHEBI:597326"/>
    </cofactor>
</comment>
<evidence type="ECO:0000256" key="4">
    <source>
        <dbReference type="ARBA" id="ARBA00022679"/>
    </source>
</evidence>
<evidence type="ECO:0000313" key="9">
    <source>
        <dbReference type="EMBL" id="MFC5519690.1"/>
    </source>
</evidence>
<dbReference type="InterPro" id="IPR004839">
    <property type="entry name" value="Aminotransferase_I/II_large"/>
</dbReference>
<feature type="domain" description="Aminotransferase class I/classII large" evidence="8">
    <location>
        <begin position="33"/>
        <end position="395"/>
    </location>
</feature>
<dbReference type="GO" id="GO:0004069">
    <property type="term" value="F:L-aspartate:2-oxoglutarate aminotransferase activity"/>
    <property type="evidence" value="ECO:0007669"/>
    <property type="project" value="UniProtKB-EC"/>
</dbReference>
<dbReference type="SUPFAM" id="SSF53383">
    <property type="entry name" value="PLP-dependent transferases"/>
    <property type="match status" value="1"/>
</dbReference>
<keyword evidence="10" id="KW-1185">Reference proteome</keyword>
<keyword evidence="4 6" id="KW-0808">Transferase</keyword>
<dbReference type="Proteomes" id="UP001596084">
    <property type="component" value="Unassembled WGS sequence"/>
</dbReference>
<proteinExistence type="inferred from homology"/>
<accession>A0ABW0Q4M7</accession>
<gene>
    <name evidence="9" type="ORF">ACFPP7_02000</name>
</gene>
<evidence type="ECO:0000256" key="5">
    <source>
        <dbReference type="ARBA" id="ARBA00022898"/>
    </source>
</evidence>
<dbReference type="InterPro" id="IPR004838">
    <property type="entry name" value="NHTrfase_class1_PyrdxlP-BS"/>
</dbReference>
<evidence type="ECO:0000256" key="3">
    <source>
        <dbReference type="ARBA" id="ARBA00022576"/>
    </source>
</evidence>
<protein>
    <recommendedName>
        <fullName evidence="6">Aminotransferase</fullName>
        <ecNumber evidence="6">2.6.1.-</ecNumber>
    </recommendedName>
</protein>
<dbReference type="RefSeq" id="WP_068831894.1">
    <property type="nucleotide sequence ID" value="NZ_JBHSMX010000003.1"/>
</dbReference>
<keyword evidence="3 6" id="KW-0032">Aminotransferase</keyword>
<dbReference type="EMBL" id="JBHSMX010000003">
    <property type="protein sequence ID" value="MFC5519690.1"/>
    <property type="molecule type" value="Genomic_DNA"/>
</dbReference>
<comment type="caution">
    <text evidence="9">The sequence shown here is derived from an EMBL/GenBank/DDBJ whole genome shotgun (WGS) entry which is preliminary data.</text>
</comment>
<evidence type="ECO:0000256" key="7">
    <source>
        <dbReference type="SAM" id="MobiDB-lite"/>
    </source>
</evidence>
<dbReference type="PROSITE" id="PS00105">
    <property type="entry name" value="AA_TRANSFER_CLASS_1"/>
    <property type="match status" value="1"/>
</dbReference>
<sequence length="403" mass="43345">MSSTRISARMRRIKPSPSSAAADRFAELRRQGKDIINLAIGEPDFDTPAHIRQAAGAAIERGETRYTPVAGTLALRQAIAAKLQRENGLDYAPRDIIVTCGAKHALFNALSVTVEAGHEVIVPAPFWVSYPDMVLACDGTPVIVACREEDDFRLTPQALEAAITPATRWLVFNSPTNPTGTTYTTAQLRALADVLLRHPQVMVLADDIYEHIRFGDAPKPQHVLVIEPALRERTLVVNGVSKTYAMTGWRIGYAAGPADIIAAMDMLQSQSTSGASSVSQAAAVTALNTEAGFLPGWVATYEQRRDTAVRLLNQIPGLRCAAPGGAFYLYPWCGGLIGRRTPQGKVIESDVDAVIYLLEAGGVMLLAGTAYGVAPYFRMSIATGVEQIEEGCRRIAQAVAQLA</sequence>
<keyword evidence="5" id="KW-0663">Pyridoxal phosphate</keyword>
<dbReference type="NCBIfam" id="NF004769">
    <property type="entry name" value="PRK06107.1"/>
    <property type="match status" value="1"/>
</dbReference>
<name>A0ABW0Q4M7_9BURK</name>
<dbReference type="InterPro" id="IPR050596">
    <property type="entry name" value="AspAT/PAT-like"/>
</dbReference>
<dbReference type="InterPro" id="IPR015422">
    <property type="entry name" value="PyrdxlP-dep_Trfase_small"/>
</dbReference>
<dbReference type="InterPro" id="IPR015421">
    <property type="entry name" value="PyrdxlP-dep_Trfase_major"/>
</dbReference>
<reference evidence="10" key="1">
    <citation type="journal article" date="2019" name="Int. J. Syst. Evol. Microbiol.">
        <title>The Global Catalogue of Microorganisms (GCM) 10K type strain sequencing project: providing services to taxonomists for standard genome sequencing and annotation.</title>
        <authorList>
            <consortium name="The Broad Institute Genomics Platform"/>
            <consortium name="The Broad Institute Genome Sequencing Center for Infectious Disease"/>
            <person name="Wu L."/>
            <person name="Ma J."/>
        </authorList>
    </citation>
    <scope>NUCLEOTIDE SEQUENCE [LARGE SCALE GENOMIC DNA]</scope>
    <source>
        <strain evidence="10">CGMCC 4.7277</strain>
    </source>
</reference>
<dbReference type="InterPro" id="IPR015424">
    <property type="entry name" value="PyrdxlP-dep_Trfase"/>
</dbReference>
<dbReference type="Pfam" id="PF00155">
    <property type="entry name" value="Aminotran_1_2"/>
    <property type="match status" value="1"/>
</dbReference>
<evidence type="ECO:0000256" key="1">
    <source>
        <dbReference type="ARBA" id="ARBA00001933"/>
    </source>
</evidence>
<evidence type="ECO:0000256" key="6">
    <source>
        <dbReference type="RuleBase" id="RU000481"/>
    </source>
</evidence>
<dbReference type="EC" id="2.6.1.-" evidence="6"/>
<dbReference type="PANTHER" id="PTHR46383">
    <property type="entry name" value="ASPARTATE AMINOTRANSFERASE"/>
    <property type="match status" value="1"/>
</dbReference>
<evidence type="ECO:0000313" key="10">
    <source>
        <dbReference type="Proteomes" id="UP001596084"/>
    </source>
</evidence>
<evidence type="ECO:0000259" key="8">
    <source>
        <dbReference type="Pfam" id="PF00155"/>
    </source>
</evidence>